<keyword evidence="1" id="KW-1133">Transmembrane helix</keyword>
<reference evidence="2" key="1">
    <citation type="submission" date="2022-06" db="EMBL/GenBank/DDBJ databases">
        <authorList>
            <person name="Berger JAMES D."/>
            <person name="Berger JAMES D."/>
        </authorList>
    </citation>
    <scope>NUCLEOTIDE SEQUENCE [LARGE SCALE GENOMIC DNA]</scope>
</reference>
<keyword evidence="2" id="KW-1185">Reference proteome</keyword>
<evidence type="ECO:0000313" key="3">
    <source>
        <dbReference type="WBParaSite" id="SRDH1_11710.1"/>
    </source>
</evidence>
<evidence type="ECO:0000313" key="2">
    <source>
        <dbReference type="Proteomes" id="UP000050792"/>
    </source>
</evidence>
<evidence type="ECO:0000256" key="1">
    <source>
        <dbReference type="SAM" id="Phobius"/>
    </source>
</evidence>
<dbReference type="Proteomes" id="UP000050792">
    <property type="component" value="Unassembled WGS sequence"/>
</dbReference>
<keyword evidence="1" id="KW-0472">Membrane</keyword>
<feature type="transmembrane region" description="Helical" evidence="1">
    <location>
        <begin position="27"/>
        <end position="52"/>
    </location>
</feature>
<organism evidence="2 3">
    <name type="scientific">Schistosoma rodhaini</name>
    <dbReference type="NCBI Taxonomy" id="6188"/>
    <lineage>
        <taxon>Eukaryota</taxon>
        <taxon>Metazoa</taxon>
        <taxon>Spiralia</taxon>
        <taxon>Lophotrochozoa</taxon>
        <taxon>Platyhelminthes</taxon>
        <taxon>Trematoda</taxon>
        <taxon>Digenea</taxon>
        <taxon>Strigeidida</taxon>
        <taxon>Schistosomatoidea</taxon>
        <taxon>Schistosomatidae</taxon>
        <taxon>Schistosoma</taxon>
    </lineage>
</organism>
<proteinExistence type="predicted"/>
<accession>A0AA85EK40</accession>
<sequence>MWLLKNYLNIIAFKCHLHINTWNRNAILFPSADIIVLQFSFLAVILTCRLSFKIRIYIIDKIMIPLNQS</sequence>
<dbReference type="WBParaSite" id="SRDH1_11710.1">
    <property type="protein sequence ID" value="SRDH1_11710.1"/>
    <property type="gene ID" value="SRDH1_11710"/>
</dbReference>
<keyword evidence="1" id="KW-0812">Transmembrane</keyword>
<reference evidence="3" key="2">
    <citation type="submission" date="2023-11" db="UniProtKB">
        <authorList>
            <consortium name="WormBaseParasite"/>
        </authorList>
    </citation>
    <scope>IDENTIFICATION</scope>
</reference>
<dbReference type="AlphaFoldDB" id="A0AA85EK40"/>
<protein>
    <submittedName>
        <fullName evidence="3">Uncharacterized protein</fullName>
    </submittedName>
</protein>
<name>A0AA85EK40_9TREM</name>